<dbReference type="CDD" id="cd00146">
    <property type="entry name" value="PKD"/>
    <property type="match status" value="1"/>
</dbReference>
<evidence type="ECO:0000313" key="2">
    <source>
        <dbReference type="EMBL" id="AXY74214.1"/>
    </source>
</evidence>
<dbReference type="InterPro" id="IPR000601">
    <property type="entry name" value="PKD_dom"/>
</dbReference>
<dbReference type="EMBL" id="CP032157">
    <property type="protein sequence ID" value="AXY74214.1"/>
    <property type="molecule type" value="Genomic_DNA"/>
</dbReference>
<dbReference type="InterPro" id="IPR026341">
    <property type="entry name" value="T9SS_type_B"/>
</dbReference>
<dbReference type="NCBIfam" id="TIGR04131">
    <property type="entry name" value="Bac_Flav_CTERM"/>
    <property type="match status" value="1"/>
</dbReference>
<keyword evidence="3" id="KW-1185">Reference proteome</keyword>
<dbReference type="PROSITE" id="PS50093">
    <property type="entry name" value="PKD"/>
    <property type="match status" value="1"/>
</dbReference>
<dbReference type="KEGG" id="pseg:D3H65_09610"/>
<protein>
    <recommendedName>
        <fullName evidence="1">PKD domain-containing protein</fullName>
    </recommendedName>
</protein>
<dbReference type="Gene3D" id="2.60.40.10">
    <property type="entry name" value="Immunoglobulins"/>
    <property type="match status" value="1"/>
</dbReference>
<dbReference type="Proteomes" id="UP000263900">
    <property type="component" value="Chromosome"/>
</dbReference>
<organism evidence="2 3">
    <name type="scientific">Paraflavitalea soli</name>
    <dbReference type="NCBI Taxonomy" id="2315862"/>
    <lineage>
        <taxon>Bacteria</taxon>
        <taxon>Pseudomonadati</taxon>
        <taxon>Bacteroidota</taxon>
        <taxon>Chitinophagia</taxon>
        <taxon>Chitinophagales</taxon>
        <taxon>Chitinophagaceae</taxon>
        <taxon>Paraflavitalea</taxon>
    </lineage>
</organism>
<sequence>MYTFIAADNQNPPPLLTGMKHTTLLFLLVCCYFLVSGQKETSQWFLYNGNRLQFNAGGPVNVAGSTMLSGSAGRTSLCDAQGNLLFVCDGMTVRDRNLAIMPAFANNVNLQVGGETVLAIQFPGQASKYYLFYSENGGNAVCKLRYSVIDMTLNGGKGDVTAKNVEVANDVSSGFTLVEQPGSDNFWIVTNEYRTTNFRSYLVTAAGISSTPVISVAGTNPITAEYNITDLRTSPDGKMIAGYFFTYYPNQLFVSSVAFIEVFNFDGNTGLLTNKVKSTKLNWVYSGQGNVEFSPDGRLLYLLEKHIVGGLQPCGFGSSSLRQFNLCYTDSVTFTTNAVNVGSTFSFCTLVSLGRMQLGPDKKIYMPYGGSTALSVVDSPNIIGSTGRMAFDAFQMPQGAGYASPAFFHQYLARAVRNNITYTGDCHPNPISFKVTNDTIHGITWNFGDPGSGGNNSSTQLAPQHVFSAPGIYTVTAQLYNTLNQLIETVNVPVEVKDPLRRLLADYPTDTSFCSGNELKIKLRVINGIFRWSKKDPGYPVYSLSISDSMSIVGSGRYYVELLQNDCNGCKRIDSIDVEVLPTPYVDFGTDRTLCTGDSTLLYMQNSGATYVWNTGETTPTLWIKQPGTYWGKAEFNNNGCPKSDTIVITGIPGVAFSLPADTTLCNDAQLVLKPGVSGATYQWQNGSTADQFVVQQPGKYWVRVTASNGCFKPDTIAVAYVTAQNVQLGADTILCRGETLLLQANIAGGQYLWSTGGVADNISVTTSGNYWVAVTTGLCTVKDTIGVTFNNKPVFDLGNDSSLCDGTTLVLRPGITNATYQWQDNSVADSFLVKQPGLYKVTVKQAGCAVDDEVRFTYKPLPVLYLGNDTSICLNAQLTVDATHASIGSYLWQDGLTTATRTINRAGDYSLQATGTNGCINRDTLRVSMVPLPAFSLPRDTALCEGQTLQLTGTVPGAANYLWNNGSTQPQQLINAPGTYWIAVTQQGCSKTDTIAVTYKPLPIVNLGKDTMLCPGATLVLDGYYPGATYQWQDQSTQASLLVSRPGQYVVNTMLNGCSSGDAINITYGAVPVITLDTDPVICAGQVLVLDPKVEQAQTLWPDGSHTPTFVVKAPGTYAVSATNVCGTATRVVNVHKGYCRLAMPTAFTPNKDHQNDVFRVSNPFFIKEFYMAVYNRWGQKVFETNNATVGWDGRFNGVDQPTGTYIWVIRLTDNDGVKASEKGSVQLLR</sequence>
<accession>A0A3B7MIF3</accession>
<dbReference type="Pfam" id="PF00801">
    <property type="entry name" value="PKD"/>
    <property type="match status" value="1"/>
</dbReference>
<evidence type="ECO:0000259" key="1">
    <source>
        <dbReference type="PROSITE" id="PS50093"/>
    </source>
</evidence>
<name>A0A3B7MIF3_9BACT</name>
<dbReference type="AlphaFoldDB" id="A0A3B7MIF3"/>
<gene>
    <name evidence="2" type="ORF">D3H65_09610</name>
</gene>
<reference evidence="2 3" key="1">
    <citation type="submission" date="2018-09" db="EMBL/GenBank/DDBJ databases">
        <title>Genome sequencing of strain 6GH32-13.</title>
        <authorList>
            <person name="Weon H.-Y."/>
            <person name="Heo J."/>
            <person name="Kwon S.-W."/>
        </authorList>
    </citation>
    <scope>NUCLEOTIDE SEQUENCE [LARGE SCALE GENOMIC DNA]</scope>
    <source>
        <strain evidence="2 3">5GH32-13</strain>
    </source>
</reference>
<proteinExistence type="predicted"/>
<dbReference type="InterPro" id="IPR013783">
    <property type="entry name" value="Ig-like_fold"/>
</dbReference>
<feature type="domain" description="PKD" evidence="1">
    <location>
        <begin position="444"/>
        <end position="496"/>
    </location>
</feature>
<dbReference type="InterPro" id="IPR035986">
    <property type="entry name" value="PKD_dom_sf"/>
</dbReference>
<dbReference type="SUPFAM" id="SSF49299">
    <property type="entry name" value="PKD domain"/>
    <property type="match status" value="1"/>
</dbReference>
<dbReference type="Pfam" id="PF13585">
    <property type="entry name" value="CHU_C"/>
    <property type="match status" value="1"/>
</dbReference>
<evidence type="ECO:0000313" key="3">
    <source>
        <dbReference type="Proteomes" id="UP000263900"/>
    </source>
</evidence>
<dbReference type="OrthoDB" id="9765926at2"/>